<dbReference type="PANTHER" id="PTHR38009:SF1">
    <property type="entry name" value="CONSERVED HYPOTHETICAL PHAGE TAIL PROTEIN"/>
    <property type="match status" value="1"/>
</dbReference>
<reference evidence="1 2" key="1">
    <citation type="journal article" date="2006" name="Int. J. Syst. Evol. Microbiol.">
        <title>Dyella yeojuensis sp. nov., isolated from greenhouse soil in Korea.</title>
        <authorList>
            <person name="Kim B.Y."/>
            <person name="Weon H.Y."/>
            <person name="Lee K.H."/>
            <person name="Seok S.J."/>
            <person name="Kwon S.W."/>
            <person name="Go S.J."/>
            <person name="Stackebrandt E."/>
        </authorList>
    </citation>
    <scope>NUCLEOTIDE SEQUENCE [LARGE SCALE GENOMIC DNA]</scope>
    <source>
        <strain evidence="1 2">DSM 17673</strain>
    </source>
</reference>
<protein>
    <submittedName>
        <fullName evidence="1">Phage tail protein</fullName>
    </submittedName>
</protein>
<dbReference type="InterPro" id="IPR011747">
    <property type="entry name" value="CHP02241"/>
</dbReference>
<dbReference type="GO" id="GO:0005198">
    <property type="term" value="F:structural molecule activity"/>
    <property type="evidence" value="ECO:0007669"/>
    <property type="project" value="InterPro"/>
</dbReference>
<sequence length="165" mass="17946">MGDPAAWPADVVKEDKLGALLPAAFQFSVSIGSGPASVDTSFQEVSGLELTMEVDELREGGENRFMHQLPTGVKQTRLTLKRGIASTDSPLVGWCKSTLEGGLSVAIKLAPVTVKLLDATATPLRTWSFANAYPVRWEIDSFNSTRNEVALETIELAYQYVQRSD</sequence>
<dbReference type="RefSeq" id="WP_166698399.1">
    <property type="nucleotide sequence ID" value="NZ_JAAQTL010000001.1"/>
</dbReference>
<dbReference type="NCBIfam" id="TIGR02241">
    <property type="entry name" value="conserved hypothetical phage tail region protein"/>
    <property type="match status" value="1"/>
</dbReference>
<accession>A0A7X5TNP5</accession>
<dbReference type="Pfam" id="PF06841">
    <property type="entry name" value="Phage_T4_gp19"/>
    <property type="match status" value="1"/>
</dbReference>
<dbReference type="AlphaFoldDB" id="A0A7X5TNP5"/>
<dbReference type="EMBL" id="JAAQTL010000001">
    <property type="protein sequence ID" value="NID14701.1"/>
    <property type="molecule type" value="Genomic_DNA"/>
</dbReference>
<keyword evidence="2" id="KW-1185">Reference proteome</keyword>
<gene>
    <name evidence="1" type="ORF">HBF32_04385</name>
</gene>
<organism evidence="1 2">
    <name type="scientific">Luteibacter yeojuensis</name>
    <dbReference type="NCBI Taxonomy" id="345309"/>
    <lineage>
        <taxon>Bacteria</taxon>
        <taxon>Pseudomonadati</taxon>
        <taxon>Pseudomonadota</taxon>
        <taxon>Gammaproteobacteria</taxon>
        <taxon>Lysobacterales</taxon>
        <taxon>Rhodanobacteraceae</taxon>
        <taxon>Luteibacter</taxon>
    </lineage>
</organism>
<dbReference type="Proteomes" id="UP000518878">
    <property type="component" value="Unassembled WGS sequence"/>
</dbReference>
<proteinExistence type="predicted"/>
<dbReference type="PANTHER" id="PTHR38009">
    <property type="entry name" value="CONSERVED HYPOTHETICAL PHAGE TAIL PROTEIN"/>
    <property type="match status" value="1"/>
</dbReference>
<comment type="caution">
    <text evidence="1">The sequence shown here is derived from an EMBL/GenBank/DDBJ whole genome shotgun (WGS) entry which is preliminary data.</text>
</comment>
<dbReference type="InterPro" id="IPR010667">
    <property type="entry name" value="Phage_T4_Gp19"/>
</dbReference>
<name>A0A7X5TNP5_9GAMM</name>
<evidence type="ECO:0000313" key="1">
    <source>
        <dbReference type="EMBL" id="NID14701.1"/>
    </source>
</evidence>
<evidence type="ECO:0000313" key="2">
    <source>
        <dbReference type="Proteomes" id="UP000518878"/>
    </source>
</evidence>